<dbReference type="EMBL" id="LJNI01000012">
    <property type="protein sequence ID" value="KPJ74182.1"/>
    <property type="molecule type" value="Genomic_DNA"/>
</dbReference>
<evidence type="ECO:0000256" key="6">
    <source>
        <dbReference type="ARBA" id="ARBA00022741"/>
    </source>
</evidence>
<evidence type="ECO:0000256" key="10">
    <source>
        <dbReference type="HAMAP-Rule" id="MF_01499"/>
    </source>
</evidence>
<dbReference type="GO" id="GO:0005524">
    <property type="term" value="F:ATP binding"/>
    <property type="evidence" value="ECO:0007669"/>
    <property type="project" value="UniProtKB-UniRule"/>
</dbReference>
<dbReference type="InterPro" id="IPR036888">
    <property type="entry name" value="DNA_integrity_DisA_N_sf"/>
</dbReference>
<dbReference type="EC" id="2.7.7.85" evidence="10"/>
<evidence type="ECO:0000256" key="7">
    <source>
        <dbReference type="ARBA" id="ARBA00022840"/>
    </source>
</evidence>
<keyword evidence="9 10" id="KW-0472">Membrane</keyword>
<feature type="transmembrane region" description="Helical" evidence="10">
    <location>
        <begin position="6"/>
        <end position="25"/>
    </location>
</feature>
<proteinExistence type="inferred from homology"/>
<protein>
    <recommendedName>
        <fullName evidence="10">Diadenylate cyclase</fullName>
        <shortName evidence="10">DAC</shortName>
        <ecNumber evidence="10">2.7.7.85</ecNumber>
    </recommendedName>
    <alternativeName>
        <fullName evidence="10">Cyclic-di-AMP synthase</fullName>
        <shortName evidence="10">c-di-AMP synthase</shortName>
    </alternativeName>
</protein>
<keyword evidence="3 10" id="KW-0808">Transferase</keyword>
<evidence type="ECO:0000256" key="3">
    <source>
        <dbReference type="ARBA" id="ARBA00022679"/>
    </source>
</evidence>
<dbReference type="Pfam" id="PF19293">
    <property type="entry name" value="CdaA_N"/>
    <property type="match status" value="1"/>
</dbReference>
<dbReference type="GO" id="GO:0006171">
    <property type="term" value="P:cAMP biosynthetic process"/>
    <property type="evidence" value="ECO:0007669"/>
    <property type="project" value="InterPro"/>
</dbReference>
<evidence type="ECO:0000256" key="4">
    <source>
        <dbReference type="ARBA" id="ARBA00022692"/>
    </source>
</evidence>
<dbReference type="InterPro" id="IPR014046">
    <property type="entry name" value="C-di-AMP_synthase"/>
</dbReference>
<comment type="subunit">
    <text evidence="10">Probably a homodimer.</text>
</comment>
<dbReference type="PATRIC" id="fig|1703772.3.peg.550"/>
<dbReference type="HAMAP" id="MF_01499">
    <property type="entry name" value="DacA"/>
    <property type="match status" value="1"/>
</dbReference>
<dbReference type="Pfam" id="PF02457">
    <property type="entry name" value="DAC"/>
    <property type="match status" value="1"/>
</dbReference>
<dbReference type="InterPro" id="IPR003390">
    <property type="entry name" value="DNA_integrity_scan_DisA_N"/>
</dbReference>
<name>A0A0S7YHQ3_UNCT6</name>
<sequence>MNLFGFLTVRIIDVIDIIVVAFLLYEFFKFIKGTKATPILVGLLLFFMISFIARWLDLKALSWIMSSILAVWVVAFVIVFQPEIRNALARIGRQRPIKFFLKVEETPVIAEIIDAVRKLSEEKIGALILIQRSIGLKDIIDTGIRIDAQVNSSLLRTIFFPDTPLHDGACVIQGDTIVAAGCVLPLSENPTLSGKYGLRHRAALGVAEQSDALCIVVSEETGRISFTYKGKLVTKVDVEILRRSLETIFAE</sequence>
<reference evidence="12 13" key="1">
    <citation type="journal article" date="2015" name="Microbiome">
        <title>Genomic resolution of linkages in carbon, nitrogen, and sulfur cycling among widespread estuary sediment bacteria.</title>
        <authorList>
            <person name="Baker B.J."/>
            <person name="Lazar C.S."/>
            <person name="Teske A.P."/>
            <person name="Dick G.J."/>
        </authorList>
    </citation>
    <scope>NUCLEOTIDE SEQUENCE [LARGE SCALE GENOMIC DNA]</scope>
    <source>
        <strain evidence="12">DG_78</strain>
    </source>
</reference>
<comment type="similarity">
    <text evidence="10">Belongs to the adenylate cyclase family. DacA/CdaA subfamily.</text>
</comment>
<gene>
    <name evidence="10" type="primary">dacA</name>
    <name evidence="12" type="ORF">AMJ52_01605</name>
</gene>
<feature type="transmembrane region" description="Helical" evidence="10">
    <location>
        <begin position="37"/>
        <end position="56"/>
    </location>
</feature>
<dbReference type="InterPro" id="IPR045585">
    <property type="entry name" value="CdaA_N"/>
</dbReference>
<dbReference type="AlphaFoldDB" id="A0A0S7YHQ3"/>
<feature type="domain" description="DAC" evidence="11">
    <location>
        <begin position="81"/>
        <end position="238"/>
    </location>
</feature>
<dbReference type="InterPro" id="IPR034701">
    <property type="entry name" value="CdaA"/>
</dbReference>
<keyword evidence="4 10" id="KW-0812">Transmembrane</keyword>
<dbReference type="GO" id="GO:0004016">
    <property type="term" value="F:adenylate cyclase activity"/>
    <property type="evidence" value="ECO:0007669"/>
    <property type="project" value="UniProtKB-UniRule"/>
</dbReference>
<comment type="function">
    <text evidence="10">Catalyzes the condensation of 2 ATP molecules into cyclic di-AMP (c-di-AMP), a second messenger used to regulate differing processes in different bacteria.</text>
</comment>
<feature type="transmembrane region" description="Helical" evidence="10">
    <location>
        <begin position="62"/>
        <end position="80"/>
    </location>
</feature>
<keyword evidence="2 10" id="KW-1003">Cell membrane</keyword>
<dbReference type="Gene3D" id="3.40.1700.10">
    <property type="entry name" value="DNA integrity scanning protein, DisA, N-terminal domain"/>
    <property type="match status" value="1"/>
</dbReference>
<keyword evidence="8 10" id="KW-1133">Transmembrane helix</keyword>
<evidence type="ECO:0000256" key="8">
    <source>
        <dbReference type="ARBA" id="ARBA00022989"/>
    </source>
</evidence>
<evidence type="ECO:0000256" key="5">
    <source>
        <dbReference type="ARBA" id="ARBA00022695"/>
    </source>
</evidence>
<evidence type="ECO:0000259" key="11">
    <source>
        <dbReference type="PROSITE" id="PS51794"/>
    </source>
</evidence>
<accession>A0A0S7YHQ3</accession>
<evidence type="ECO:0000313" key="12">
    <source>
        <dbReference type="EMBL" id="KPJ74182.1"/>
    </source>
</evidence>
<evidence type="ECO:0000313" key="13">
    <source>
        <dbReference type="Proteomes" id="UP000051012"/>
    </source>
</evidence>
<organism evidence="12 13">
    <name type="scientific">candidate division TA06 bacterium DG_78</name>
    <dbReference type="NCBI Taxonomy" id="1703772"/>
    <lineage>
        <taxon>Bacteria</taxon>
        <taxon>Bacteria division TA06</taxon>
    </lineage>
</organism>
<comment type="caution">
    <text evidence="12">The sequence shown here is derived from an EMBL/GenBank/DDBJ whole genome shotgun (WGS) entry which is preliminary data.</text>
</comment>
<comment type="caution">
    <text evidence="10">Lacks conserved residue(s) required for the propagation of feature annotation.</text>
</comment>
<dbReference type="FunFam" id="3.40.1700.10:FF:000002">
    <property type="entry name" value="Diadenylate cyclase"/>
    <property type="match status" value="1"/>
</dbReference>
<dbReference type="PANTHER" id="PTHR34185">
    <property type="entry name" value="DIADENYLATE CYCLASE"/>
    <property type="match status" value="1"/>
</dbReference>
<dbReference type="InterPro" id="IPR050338">
    <property type="entry name" value="DisA"/>
</dbReference>
<evidence type="ECO:0000256" key="2">
    <source>
        <dbReference type="ARBA" id="ARBA00022475"/>
    </source>
</evidence>
<keyword evidence="5 10" id="KW-0548">Nucleotidyltransferase</keyword>
<comment type="catalytic activity">
    <reaction evidence="1 10">
        <text>2 ATP = 3',3'-c-di-AMP + 2 diphosphate</text>
        <dbReference type="Rhea" id="RHEA:35655"/>
        <dbReference type="ChEBI" id="CHEBI:30616"/>
        <dbReference type="ChEBI" id="CHEBI:33019"/>
        <dbReference type="ChEBI" id="CHEBI:71500"/>
        <dbReference type="EC" id="2.7.7.85"/>
    </reaction>
</comment>
<dbReference type="SUPFAM" id="SSF143597">
    <property type="entry name" value="YojJ-like"/>
    <property type="match status" value="1"/>
</dbReference>
<keyword evidence="7 10" id="KW-0067">ATP-binding</keyword>
<dbReference type="GO" id="GO:0106408">
    <property type="term" value="F:diadenylate cyclase activity"/>
    <property type="evidence" value="ECO:0007669"/>
    <property type="project" value="UniProtKB-EC"/>
</dbReference>
<dbReference type="NCBIfam" id="TIGR00159">
    <property type="entry name" value="diadenylate cyclase CdaA"/>
    <property type="match status" value="1"/>
</dbReference>
<dbReference type="Proteomes" id="UP000051012">
    <property type="component" value="Unassembled WGS sequence"/>
</dbReference>
<evidence type="ECO:0000256" key="1">
    <source>
        <dbReference type="ARBA" id="ARBA00000877"/>
    </source>
</evidence>
<dbReference type="PROSITE" id="PS51794">
    <property type="entry name" value="DAC"/>
    <property type="match status" value="1"/>
</dbReference>
<dbReference type="PIRSF" id="PIRSF004793">
    <property type="entry name" value="UCP004793"/>
    <property type="match status" value="1"/>
</dbReference>
<evidence type="ECO:0000256" key="9">
    <source>
        <dbReference type="ARBA" id="ARBA00023136"/>
    </source>
</evidence>
<keyword evidence="6 10" id="KW-0547">Nucleotide-binding</keyword>
<dbReference type="PANTHER" id="PTHR34185:SF1">
    <property type="entry name" value="DIADENYLATE CYCLASE"/>
    <property type="match status" value="1"/>
</dbReference>